<accession>A0A6G0Y6C9</accession>
<gene>
    <name evidence="2" type="ORF">FWK35_00020046</name>
</gene>
<comment type="caution">
    <text evidence="2">The sequence shown here is derived from an EMBL/GenBank/DDBJ whole genome shotgun (WGS) entry which is preliminary data.</text>
</comment>
<keyword evidence="3" id="KW-1185">Reference proteome</keyword>
<dbReference type="AlphaFoldDB" id="A0A6G0Y6C9"/>
<name>A0A6G0Y6C9_APHCR</name>
<reference evidence="2 3" key="1">
    <citation type="submission" date="2019-08" db="EMBL/GenBank/DDBJ databases">
        <title>Whole genome of Aphis craccivora.</title>
        <authorList>
            <person name="Voronova N.V."/>
            <person name="Shulinski R.S."/>
            <person name="Bandarenka Y.V."/>
            <person name="Zhorov D.G."/>
            <person name="Warner D."/>
        </authorList>
    </citation>
    <scope>NUCLEOTIDE SEQUENCE [LARGE SCALE GENOMIC DNA]</scope>
    <source>
        <strain evidence="2">180601</strain>
        <tissue evidence="2">Whole Body</tissue>
    </source>
</reference>
<evidence type="ECO:0000313" key="3">
    <source>
        <dbReference type="Proteomes" id="UP000478052"/>
    </source>
</evidence>
<protein>
    <submittedName>
        <fullName evidence="2">Uncharacterized protein</fullName>
    </submittedName>
</protein>
<sequence length="94" mass="11072">MTARGKVFNNERLLRSYSDLLVSNGVMPSPPPNHHYEPLGYIQNNYRKNSFKIKRGLSNINRNNNLRSLSSKKGSNRRKNVQKPQHRLRRRVTR</sequence>
<proteinExistence type="predicted"/>
<organism evidence="2 3">
    <name type="scientific">Aphis craccivora</name>
    <name type="common">Cowpea aphid</name>
    <dbReference type="NCBI Taxonomy" id="307492"/>
    <lineage>
        <taxon>Eukaryota</taxon>
        <taxon>Metazoa</taxon>
        <taxon>Ecdysozoa</taxon>
        <taxon>Arthropoda</taxon>
        <taxon>Hexapoda</taxon>
        <taxon>Insecta</taxon>
        <taxon>Pterygota</taxon>
        <taxon>Neoptera</taxon>
        <taxon>Paraneoptera</taxon>
        <taxon>Hemiptera</taxon>
        <taxon>Sternorrhyncha</taxon>
        <taxon>Aphidomorpha</taxon>
        <taxon>Aphidoidea</taxon>
        <taxon>Aphididae</taxon>
        <taxon>Aphidini</taxon>
        <taxon>Aphis</taxon>
        <taxon>Aphis</taxon>
    </lineage>
</organism>
<feature type="compositionally biased region" description="Low complexity" evidence="1">
    <location>
        <begin position="56"/>
        <end position="73"/>
    </location>
</feature>
<dbReference type="Proteomes" id="UP000478052">
    <property type="component" value="Unassembled WGS sequence"/>
</dbReference>
<evidence type="ECO:0000256" key="1">
    <source>
        <dbReference type="SAM" id="MobiDB-lite"/>
    </source>
</evidence>
<feature type="region of interest" description="Disordered" evidence="1">
    <location>
        <begin position="56"/>
        <end position="94"/>
    </location>
</feature>
<evidence type="ECO:0000313" key="2">
    <source>
        <dbReference type="EMBL" id="KAF0749841.1"/>
    </source>
</evidence>
<feature type="compositionally biased region" description="Basic residues" evidence="1">
    <location>
        <begin position="74"/>
        <end position="94"/>
    </location>
</feature>
<dbReference type="EMBL" id="VUJU01005949">
    <property type="protein sequence ID" value="KAF0749841.1"/>
    <property type="molecule type" value="Genomic_DNA"/>
</dbReference>